<dbReference type="GO" id="GO:0009982">
    <property type="term" value="F:pseudouridine synthase activity"/>
    <property type="evidence" value="ECO:0007669"/>
    <property type="project" value="InterPro"/>
</dbReference>
<dbReference type="CDD" id="cd02576">
    <property type="entry name" value="PseudoU_synth_ScPUS7"/>
    <property type="match status" value="1"/>
</dbReference>
<dbReference type="PROSITE" id="PS01268">
    <property type="entry name" value="UPF0024"/>
    <property type="match status" value="1"/>
</dbReference>
<keyword evidence="3" id="KW-0413">Isomerase</keyword>
<dbReference type="InterPro" id="IPR011760">
    <property type="entry name" value="PsdUridine_synth_TruD_insert"/>
</dbReference>
<evidence type="ECO:0000256" key="4">
    <source>
        <dbReference type="SAM" id="MobiDB-lite"/>
    </source>
</evidence>
<comment type="similarity">
    <text evidence="1">Belongs to the pseudouridine synthase TruD family.</text>
</comment>
<sequence length="971" mass="106526">MDSTQATPKRSLSPSDTPEVQETNKKAKIEADGLKSLLPPSTFLHRGDRSIDTTLRPPMETDVGILEYVGRDIKPFQGIIKQRFTDFLVYEIGQDGQTIHLKDITQPHEPPLPPPPTLEEKGYLAELPPASKDIVCPFEENSKWPATFSQILIPLLGVEKTTEVRDLWLEGKLTFKKSDAAGRTKPNGYGGETSFVGQSDSGWGPKKDQEEEANNDGEGSTAVSASIASAGSGQTEVANSLPSQDLIDTVVVPESAPSADRPINTPAPAPAVANEPNEEEALRLRGGSGRDNNRGGRGRGRSGGGRGGARGRGGRGGGRGGRGGGGSGGGRDQNGQNGGWNNWGPEDPRLVITLPILDKAARTAIHQTIRTVFSGALETKVKEEKDKTEEEKANEAVEGIPIIIKFSKGSSGRSTSDYRGVRKPSHPQFIHFTLHKTNRDTQDALAHMARTLQCNSSDLTVAGTKDKRGVTTQRVCLKRGRRSMLDVWRAINGVGRDGDRSMRDVLKERGDRGVRVGDFCYEPKYLELGMLKGNEFLITLRNVQVDEPSTIDNALTSIKNKGFINYYGMQRFGTSHIPTHSVGLAMLQEDYALAVDLLLRVRPGEHPDAEAARNIWNGLKDADKALALFPKRCVAERALLEYFKKEEQDGVTERDYHQALLAIPRNLRLIYVHAYQSFLWNIIVSERIREFGADQPVVGDLVMVPDEEVVAEEEDTPLAEEATQNDADSASIKRTRGGRRMDWKTTRDGNIKTLTAEDLIEGHPWTIFDVIMPIPGFEVDLPGGKLRDMFVDYLRADGLDETECWKKQKDYHLAGSYRKILALPADLSWSRIPYTDPDVNLAQSDEDQILERDPPPTAAENAEGEGTNKFLALQIRLKIGTSSYATMALREVTKTETSAGFQSLLTAKSDDQKFRGAQNGNGEGSTTEVVAEEEDSGEMEDMEMQAEDQPPSEVISEEISAETSSAPVTKL</sequence>
<evidence type="ECO:0000256" key="1">
    <source>
        <dbReference type="ARBA" id="ARBA00007953"/>
    </source>
</evidence>
<dbReference type="InterPro" id="IPR020119">
    <property type="entry name" value="PsdUridine_synth_TruD_CS"/>
</dbReference>
<dbReference type="PANTHER" id="PTHR13326">
    <property type="entry name" value="TRNA PSEUDOURIDINE SYNTHASE D"/>
    <property type="match status" value="1"/>
</dbReference>
<accession>A0A0F7STM5</accession>
<dbReference type="InterPro" id="IPR042214">
    <property type="entry name" value="TruD_catalytic"/>
</dbReference>
<dbReference type="GO" id="GO:0003723">
    <property type="term" value="F:RNA binding"/>
    <property type="evidence" value="ECO:0007669"/>
    <property type="project" value="InterPro"/>
</dbReference>
<protein>
    <submittedName>
        <fullName evidence="6">Uncharacterized conserved protein</fullName>
    </submittedName>
</protein>
<feature type="compositionally biased region" description="Acidic residues" evidence="4">
    <location>
        <begin position="930"/>
        <end position="946"/>
    </location>
</feature>
<name>A0A0F7STM5_PHARH</name>
<dbReference type="EMBL" id="LN483332">
    <property type="protein sequence ID" value="CED85522.1"/>
    <property type="molecule type" value="Genomic_DNA"/>
</dbReference>
<feature type="region of interest" description="Disordered" evidence="4">
    <location>
        <begin position="1"/>
        <end position="30"/>
    </location>
</feature>
<feature type="region of interest" description="Disordered" evidence="4">
    <location>
        <begin position="255"/>
        <end position="345"/>
    </location>
</feature>
<dbReference type="PANTHER" id="PTHR13326:SF21">
    <property type="entry name" value="PSEUDOURIDYLATE SYNTHASE PUS7L"/>
    <property type="match status" value="1"/>
</dbReference>
<dbReference type="PROSITE" id="PS50984">
    <property type="entry name" value="TRUD"/>
    <property type="match status" value="1"/>
</dbReference>
<evidence type="ECO:0000256" key="2">
    <source>
        <dbReference type="ARBA" id="ARBA00022694"/>
    </source>
</evidence>
<dbReference type="InterPro" id="IPR020103">
    <property type="entry name" value="PsdUridine_synth_cat_dom_sf"/>
</dbReference>
<dbReference type="Gene3D" id="3.30.2350.20">
    <property type="entry name" value="TruD, catalytic domain"/>
    <property type="match status" value="2"/>
</dbReference>
<feature type="region of interest" description="Disordered" evidence="4">
    <location>
        <begin position="179"/>
        <end position="242"/>
    </location>
</feature>
<organism evidence="6">
    <name type="scientific">Phaffia rhodozyma</name>
    <name type="common">Yeast</name>
    <name type="synonym">Xanthophyllomyces dendrorhous</name>
    <dbReference type="NCBI Taxonomy" id="264483"/>
    <lineage>
        <taxon>Eukaryota</taxon>
        <taxon>Fungi</taxon>
        <taxon>Dikarya</taxon>
        <taxon>Basidiomycota</taxon>
        <taxon>Agaricomycotina</taxon>
        <taxon>Tremellomycetes</taxon>
        <taxon>Cystofilobasidiales</taxon>
        <taxon>Mrakiaceae</taxon>
        <taxon>Phaffia</taxon>
    </lineage>
</organism>
<dbReference type="PIRSF" id="PIRSF037016">
    <property type="entry name" value="Pseudouridin_synth_euk_prd"/>
    <property type="match status" value="1"/>
</dbReference>
<dbReference type="GO" id="GO:0001522">
    <property type="term" value="P:pseudouridine synthesis"/>
    <property type="evidence" value="ECO:0007669"/>
    <property type="project" value="InterPro"/>
</dbReference>
<dbReference type="NCBIfam" id="TIGR00094">
    <property type="entry name" value="tRNA_TruD_broad"/>
    <property type="match status" value="1"/>
</dbReference>
<dbReference type="Pfam" id="PF01142">
    <property type="entry name" value="TruD"/>
    <property type="match status" value="1"/>
</dbReference>
<dbReference type="InterPro" id="IPR001656">
    <property type="entry name" value="PsdUridine_synth_TruD"/>
</dbReference>
<feature type="compositionally biased region" description="Low complexity" evidence="4">
    <location>
        <begin position="961"/>
        <end position="971"/>
    </location>
</feature>
<dbReference type="AlphaFoldDB" id="A0A0F7STM5"/>
<feature type="domain" description="TRUD" evidence="5">
    <location>
        <begin position="562"/>
        <end position="823"/>
    </location>
</feature>
<feature type="compositionally biased region" description="Low complexity" evidence="4">
    <location>
        <begin position="219"/>
        <end position="233"/>
    </location>
</feature>
<reference evidence="6" key="1">
    <citation type="submission" date="2014-08" db="EMBL/GenBank/DDBJ databases">
        <authorList>
            <person name="Sharma Rahul"/>
            <person name="Thines Marco"/>
        </authorList>
    </citation>
    <scope>NUCLEOTIDE SEQUENCE</scope>
</reference>
<feature type="compositionally biased region" description="Polar residues" evidence="4">
    <location>
        <begin position="1"/>
        <end position="21"/>
    </location>
</feature>
<feature type="region of interest" description="Disordered" evidence="4">
    <location>
        <begin position="912"/>
        <end position="971"/>
    </location>
</feature>
<feature type="region of interest" description="Disordered" evidence="4">
    <location>
        <begin position="712"/>
        <end position="739"/>
    </location>
</feature>
<dbReference type="GO" id="GO:0008033">
    <property type="term" value="P:tRNA processing"/>
    <property type="evidence" value="ECO:0007669"/>
    <property type="project" value="UniProtKB-KW"/>
</dbReference>
<feature type="compositionally biased region" description="Gly residues" evidence="4">
    <location>
        <begin position="301"/>
        <end position="338"/>
    </location>
</feature>
<keyword evidence="2" id="KW-0819">tRNA processing</keyword>
<feature type="compositionally biased region" description="Polar residues" evidence="4">
    <location>
        <begin position="918"/>
        <end position="927"/>
    </location>
</feature>
<evidence type="ECO:0000256" key="3">
    <source>
        <dbReference type="ARBA" id="ARBA00023235"/>
    </source>
</evidence>
<evidence type="ECO:0000313" key="6">
    <source>
        <dbReference type="EMBL" id="CED85522.1"/>
    </source>
</evidence>
<proteinExistence type="inferred from homology"/>
<dbReference type="SUPFAM" id="SSF55120">
    <property type="entry name" value="Pseudouridine synthase"/>
    <property type="match status" value="1"/>
</dbReference>
<dbReference type="GO" id="GO:0005634">
    <property type="term" value="C:nucleus"/>
    <property type="evidence" value="ECO:0007669"/>
    <property type="project" value="TreeGrafter"/>
</dbReference>
<evidence type="ECO:0000259" key="5">
    <source>
        <dbReference type="PROSITE" id="PS50984"/>
    </source>
</evidence>